<keyword evidence="3" id="KW-0732">Signal</keyword>
<comment type="caution">
    <text evidence="4">The sequence shown here is derived from an EMBL/GenBank/DDBJ whole genome shotgun (WGS) entry which is preliminary data.</text>
</comment>
<feature type="compositionally biased region" description="Polar residues" evidence="1">
    <location>
        <begin position="213"/>
        <end position="227"/>
    </location>
</feature>
<feature type="chain" id="PRO_5021216625" description="Membrane-associated protein" evidence="3">
    <location>
        <begin position="34"/>
        <end position="257"/>
    </location>
</feature>
<evidence type="ECO:0000256" key="3">
    <source>
        <dbReference type="SAM" id="SignalP"/>
    </source>
</evidence>
<evidence type="ECO:0000313" key="5">
    <source>
        <dbReference type="Proteomes" id="UP000318821"/>
    </source>
</evidence>
<keyword evidence="2" id="KW-0472">Membrane</keyword>
<proteinExistence type="predicted"/>
<accession>A0A504XUQ8</accession>
<feature type="transmembrane region" description="Helical" evidence="2">
    <location>
        <begin position="172"/>
        <end position="197"/>
    </location>
</feature>
<dbReference type="VEuPathDB" id="TriTrypDB:LdCL_040009200"/>
<evidence type="ECO:0000256" key="2">
    <source>
        <dbReference type="SAM" id="Phobius"/>
    </source>
</evidence>
<protein>
    <recommendedName>
        <fullName evidence="6">Membrane-associated protein</fullName>
    </recommendedName>
</protein>
<dbReference type="AlphaFoldDB" id="A0A504XUQ8"/>
<name>A0A504XUQ8_LEIDO</name>
<dbReference type="Proteomes" id="UP000318821">
    <property type="component" value="Unassembled WGS sequence"/>
</dbReference>
<feature type="signal peptide" evidence="3">
    <location>
        <begin position="1"/>
        <end position="33"/>
    </location>
</feature>
<dbReference type="InterPro" id="IPR016187">
    <property type="entry name" value="CTDL_fold"/>
</dbReference>
<evidence type="ECO:0008006" key="6">
    <source>
        <dbReference type="Google" id="ProtNLM"/>
    </source>
</evidence>
<dbReference type="VEuPathDB" id="TriTrypDB:LDHU3_04.0480"/>
<keyword evidence="2" id="KW-1133">Transmembrane helix</keyword>
<sequence length="257" mass="27763">MHLQLLWCSASLPSMMAVLLALAMCLAASIASADMLLAPSDSIPFTTFGQLQQVCAATQAGSTPVAMYTATMTALVANLMSEKKVTHAYVSAYLNADRRWTWFVYEGGEVIETLMNSSQWATGNPTGAHTTYRHVVYSTTDKGLISATGYDNYPVVCKYENQTDYSPPGKRFPWWSILIVVVVVAVVVTVAVCCLCCKRKQFDDAGDEDSELTTHNGSFRSYGTSHTDSNKSDGSSLFTSRRSSSSGSESQSDGSSS</sequence>
<gene>
    <name evidence="4" type="ORF">CGC20_15745</name>
</gene>
<feature type="region of interest" description="Disordered" evidence="1">
    <location>
        <begin position="205"/>
        <end position="257"/>
    </location>
</feature>
<keyword evidence="2" id="KW-0812">Transmembrane</keyword>
<evidence type="ECO:0000313" key="4">
    <source>
        <dbReference type="EMBL" id="TPP52383.1"/>
    </source>
</evidence>
<dbReference type="SUPFAM" id="SSF56436">
    <property type="entry name" value="C-type lectin-like"/>
    <property type="match status" value="1"/>
</dbReference>
<dbReference type="EMBL" id="RHLD01000064">
    <property type="protein sequence ID" value="TPP52383.1"/>
    <property type="molecule type" value="Genomic_DNA"/>
</dbReference>
<feature type="compositionally biased region" description="Low complexity" evidence="1">
    <location>
        <begin position="232"/>
        <end position="257"/>
    </location>
</feature>
<organism evidence="4 5">
    <name type="scientific">Leishmania donovani</name>
    <dbReference type="NCBI Taxonomy" id="5661"/>
    <lineage>
        <taxon>Eukaryota</taxon>
        <taxon>Discoba</taxon>
        <taxon>Euglenozoa</taxon>
        <taxon>Kinetoplastea</taxon>
        <taxon>Metakinetoplastina</taxon>
        <taxon>Trypanosomatida</taxon>
        <taxon>Trypanosomatidae</taxon>
        <taxon>Leishmaniinae</taxon>
        <taxon>Leishmania</taxon>
    </lineage>
</organism>
<reference evidence="5" key="1">
    <citation type="submission" date="2019-02" db="EMBL/GenBank/DDBJ databases">
        <title>FDA dAtabase for Regulatory Grade micrObial Sequences (FDA-ARGOS): Supporting development and validation of Infectious Disease Dx tests.</title>
        <authorList>
            <person name="Duncan R."/>
            <person name="Fisher C."/>
            <person name="Tallon L."/>
            <person name="Sadzewicz L."/>
            <person name="Sengamalay N."/>
            <person name="Ott S."/>
            <person name="Godinez A."/>
            <person name="Nagaraj S."/>
            <person name="Vavikolanu K."/>
            <person name="Vyas G."/>
            <person name="Nadendla S."/>
            <person name="Aluvathingal J."/>
            <person name="Sichtig H."/>
        </authorList>
    </citation>
    <scope>NUCLEOTIDE SEQUENCE [LARGE SCALE GENOMIC DNA]</scope>
    <source>
        <strain evidence="5">FDAARGOS_360</strain>
    </source>
</reference>
<evidence type="ECO:0000256" key="1">
    <source>
        <dbReference type="SAM" id="MobiDB-lite"/>
    </source>
</evidence>
<dbReference type="VEuPathDB" id="TriTrypDB:LdBPK_040370.1"/>